<dbReference type="EMBL" id="MCBQ01002578">
    <property type="protein sequence ID" value="RKF82357.1"/>
    <property type="molecule type" value="Genomic_DNA"/>
</dbReference>
<protein>
    <submittedName>
        <fullName evidence="2">Uncharacterized protein</fullName>
    </submittedName>
</protein>
<dbReference type="AlphaFoldDB" id="A0A420J6F0"/>
<keyword evidence="3" id="KW-1185">Reference proteome</keyword>
<evidence type="ECO:0000313" key="2">
    <source>
        <dbReference type="EMBL" id="RKF82357.1"/>
    </source>
</evidence>
<evidence type="ECO:0000313" key="3">
    <source>
        <dbReference type="Proteomes" id="UP000283383"/>
    </source>
</evidence>
<dbReference type="STRING" id="62708.A0A420J6F0"/>
<feature type="compositionally biased region" description="Basic and acidic residues" evidence="1">
    <location>
        <begin position="89"/>
        <end position="100"/>
    </location>
</feature>
<feature type="region of interest" description="Disordered" evidence="1">
    <location>
        <begin position="66"/>
        <end position="115"/>
    </location>
</feature>
<proteinExistence type="predicted"/>
<reference evidence="2 3" key="1">
    <citation type="journal article" date="2018" name="BMC Genomics">
        <title>Comparative genome analyses reveal sequence features reflecting distinct modes of host-adaptation between dicot and monocot powdery mildew.</title>
        <authorList>
            <person name="Wu Y."/>
            <person name="Ma X."/>
            <person name="Pan Z."/>
            <person name="Kale S.D."/>
            <person name="Song Y."/>
            <person name="King H."/>
            <person name="Zhang Q."/>
            <person name="Presley C."/>
            <person name="Deng X."/>
            <person name="Wei C.I."/>
            <person name="Xiao S."/>
        </authorList>
    </citation>
    <scope>NUCLEOTIDE SEQUENCE [LARGE SCALE GENOMIC DNA]</scope>
    <source>
        <strain evidence="2">UMSG3</strain>
    </source>
</reference>
<comment type="caution">
    <text evidence="2">The sequence shown here is derived from an EMBL/GenBank/DDBJ whole genome shotgun (WGS) entry which is preliminary data.</text>
</comment>
<evidence type="ECO:0000256" key="1">
    <source>
        <dbReference type="SAM" id="MobiDB-lite"/>
    </source>
</evidence>
<sequence>MSLNLQKKRIQEKAPNVYSDSSLIEEPIKPKEEYYIKEKNTYPSRKATSKRSWDLEAEDTENFLIENPEFNAPKPSSRDVFEKRKRHKTSEDRYDAEKNNKVKRKLKSNDSKGIKNTRWQPQKKVNGDIIRKFRSEKIGQSRITLQMSYSRGLFKNGRASSLSGRRGIPDLSFSEMEFLRNSKKIIQTDSEFLPVKTKYLNKNISKSIEGDDEISTFFKPSINSQQVVITPELRSSPIEILETKSTVMSSPWSKKICSNCDVKNSLLRAEDRPVPMDKVHKSARELSLDNRNIIGTEDKFQSTTFSKELSLNTPEADCSAIIPLRQSANSVQKINSDQTSVTEVNEASISEMVDPFHKTSSKIRNISKSQQLDPDHECENDIRDDKTIHMLPEKSLKIDDLENQTKLGQKNDQVILDHYADHKTSSRPHNYTGKLSSAENVNKIAQINRPATTLPVMRVSSTKEAPAKDIIDPCIQNLENQITLKISSPLPHKTSGRNKKENRSSFVPKENHRTPHRLKNHSNPRFNDSDYYDYRSISSRKSNEEIGFSSAYGEWEKSCEKTQNSTQNFAGDYNDRKNPASPRDYLEKIQNQTIESWPDLPVDASSSPILAVKKRGHEEKYYFLSQVDRYEDSHQSFSCEDFDTFNFDMGLNDKLFSVKYTGKSTTDYKTCDTIDQKVDQYMNLDDDQSIYSNSDLAQNEQSFSTYFESNKLNTIFHDETAEKLVDFKSYETCQKKKISIDTKVNLSMQKSVDIEDLSYPRRSPEDLKDIEDFWCVYRQY</sequence>
<organism evidence="2 3">
    <name type="scientific">Golovinomyces cichoracearum</name>
    <dbReference type="NCBI Taxonomy" id="62708"/>
    <lineage>
        <taxon>Eukaryota</taxon>
        <taxon>Fungi</taxon>
        <taxon>Dikarya</taxon>
        <taxon>Ascomycota</taxon>
        <taxon>Pezizomycotina</taxon>
        <taxon>Leotiomycetes</taxon>
        <taxon>Erysiphales</taxon>
        <taxon>Erysiphaceae</taxon>
        <taxon>Golovinomyces</taxon>
    </lineage>
</organism>
<name>A0A420J6F0_9PEZI</name>
<feature type="compositionally biased region" description="Basic and acidic residues" evidence="1">
    <location>
        <begin position="498"/>
        <end position="513"/>
    </location>
</feature>
<dbReference type="Proteomes" id="UP000283383">
    <property type="component" value="Unassembled WGS sequence"/>
</dbReference>
<feature type="region of interest" description="Disordered" evidence="1">
    <location>
        <begin position="486"/>
        <end position="527"/>
    </location>
</feature>
<accession>A0A420J6F0</accession>
<gene>
    <name evidence="2" type="ORF">GcM3_025030</name>
</gene>